<dbReference type="InterPro" id="IPR006153">
    <property type="entry name" value="Cation/H_exchanger_TM"/>
</dbReference>
<evidence type="ECO:0000256" key="7">
    <source>
        <dbReference type="SAM" id="Phobius"/>
    </source>
</evidence>
<evidence type="ECO:0000256" key="4">
    <source>
        <dbReference type="ARBA" id="ARBA00022692"/>
    </source>
</evidence>
<evidence type="ECO:0000259" key="8">
    <source>
        <dbReference type="Pfam" id="PF00999"/>
    </source>
</evidence>
<proteinExistence type="inferred from homology"/>
<keyword evidence="3" id="KW-0813">Transport</keyword>
<feature type="transmembrane region" description="Helical" evidence="7">
    <location>
        <begin position="218"/>
        <end position="249"/>
    </location>
</feature>
<keyword evidence="5 7" id="KW-1133">Transmembrane helix</keyword>
<name>A0A5Q5CHH4_MYCSJ</name>
<protein>
    <submittedName>
        <fullName evidence="9">Potassium/proton antiporter membrane subunit, CPA2 family</fullName>
    </submittedName>
</protein>
<feature type="transmembrane region" description="Helical" evidence="7">
    <location>
        <begin position="118"/>
        <end position="138"/>
    </location>
</feature>
<feature type="transmembrane region" description="Helical" evidence="7">
    <location>
        <begin position="6"/>
        <end position="24"/>
    </location>
</feature>
<dbReference type="KEGG" id="mjl:Mjls_2892"/>
<evidence type="ECO:0000256" key="6">
    <source>
        <dbReference type="ARBA" id="ARBA00023136"/>
    </source>
</evidence>
<evidence type="ECO:0000313" key="9">
    <source>
        <dbReference type="EMBL" id="ABN98671.1"/>
    </source>
</evidence>
<organism evidence="9">
    <name type="scientific">Mycobacterium sp. (strain JLS)</name>
    <dbReference type="NCBI Taxonomy" id="164757"/>
    <lineage>
        <taxon>Bacteria</taxon>
        <taxon>Bacillati</taxon>
        <taxon>Actinomycetota</taxon>
        <taxon>Actinomycetes</taxon>
        <taxon>Mycobacteriales</taxon>
        <taxon>Mycobacteriaceae</taxon>
        <taxon>Mycobacterium</taxon>
    </lineage>
</organism>
<comment type="similarity">
    <text evidence="2">Belongs to the monovalent cation:proton antiporter 2 (CPA2) transporter (TC 2.A.37) family.</text>
</comment>
<feature type="transmembrane region" description="Helical" evidence="7">
    <location>
        <begin position="61"/>
        <end position="83"/>
    </location>
</feature>
<dbReference type="PANTHER" id="PTHR42751">
    <property type="entry name" value="SODIUM/HYDROGEN EXCHANGER FAMILY/TRKA DOMAIN PROTEIN"/>
    <property type="match status" value="1"/>
</dbReference>
<feature type="transmembrane region" description="Helical" evidence="7">
    <location>
        <begin position="354"/>
        <end position="372"/>
    </location>
</feature>
<dbReference type="GO" id="GO:1902600">
    <property type="term" value="P:proton transmembrane transport"/>
    <property type="evidence" value="ECO:0007669"/>
    <property type="project" value="InterPro"/>
</dbReference>
<dbReference type="EMBL" id="CP000580">
    <property type="protein sequence ID" value="ABN98671.1"/>
    <property type="molecule type" value="Genomic_DNA"/>
</dbReference>
<evidence type="ECO:0000256" key="1">
    <source>
        <dbReference type="ARBA" id="ARBA00004141"/>
    </source>
</evidence>
<feature type="transmembrane region" description="Helical" evidence="7">
    <location>
        <begin position="95"/>
        <end position="112"/>
    </location>
</feature>
<feature type="transmembrane region" description="Helical" evidence="7">
    <location>
        <begin position="330"/>
        <end position="348"/>
    </location>
</feature>
<dbReference type="PANTHER" id="PTHR42751:SF6">
    <property type="entry name" value="CONSERVED INTEGRAL MEMBRANE TRANSPORT PROTEIN-RELATED"/>
    <property type="match status" value="1"/>
</dbReference>
<reference evidence="9" key="1">
    <citation type="submission" date="2007-02" db="EMBL/GenBank/DDBJ databases">
        <title>Complete sequence of Mycobacterium sp. JLS.</title>
        <authorList>
            <consortium name="US DOE Joint Genome Institute"/>
            <person name="Copeland A."/>
            <person name="Lucas S."/>
            <person name="Lapidus A."/>
            <person name="Barry K."/>
            <person name="Detter J.C."/>
            <person name="Glavina del Rio T."/>
            <person name="Hammon N."/>
            <person name="Israni S."/>
            <person name="Dalin E."/>
            <person name="Tice H."/>
            <person name="Pitluck S."/>
            <person name="Chain P."/>
            <person name="Malfatti S."/>
            <person name="Shin M."/>
            <person name="Vergez L."/>
            <person name="Schmutz J."/>
            <person name="Larimer F."/>
            <person name="Land M."/>
            <person name="Hauser L."/>
            <person name="Kyrpides N."/>
            <person name="Mikhailova N."/>
            <person name="Miller C.D."/>
            <person name="Anderson A.J."/>
            <person name="Sims R.C."/>
            <person name="Richardson P."/>
        </authorList>
    </citation>
    <scope>NUCLEOTIDE SEQUENCE [LARGE SCALE GENOMIC DNA]</scope>
    <source>
        <strain evidence="9">JLS</strain>
    </source>
</reference>
<evidence type="ECO:0000256" key="2">
    <source>
        <dbReference type="ARBA" id="ARBA00005551"/>
    </source>
</evidence>
<dbReference type="Gene3D" id="1.20.1530.20">
    <property type="match status" value="1"/>
</dbReference>
<accession>A0A5Q5CHH4</accession>
<comment type="subcellular location">
    <subcellularLocation>
        <location evidence="1">Membrane</location>
        <topology evidence="1">Multi-pass membrane protein</topology>
    </subcellularLocation>
</comment>
<keyword evidence="4 7" id="KW-0812">Transmembrane</keyword>
<dbReference type="GO" id="GO:0015297">
    <property type="term" value="F:antiporter activity"/>
    <property type="evidence" value="ECO:0007669"/>
    <property type="project" value="InterPro"/>
</dbReference>
<dbReference type="AlphaFoldDB" id="A0A5Q5CHH4"/>
<dbReference type="Pfam" id="PF00999">
    <property type="entry name" value="Na_H_Exchanger"/>
    <property type="match status" value="1"/>
</dbReference>
<feature type="transmembrane region" description="Helical" evidence="7">
    <location>
        <begin position="150"/>
        <end position="172"/>
    </location>
</feature>
<feature type="domain" description="Cation/H+ exchanger transmembrane" evidence="8">
    <location>
        <begin position="17"/>
        <end position="359"/>
    </location>
</feature>
<sequence length="384" mass="39334">MEVSATLLLELGVILAALTVLGTIARRFALSPIPLYLLAGLAVGEGGLAPVPAAGDFVETGATIGVVLLLLTLGLEFSIGEFATSLRRHLPSAGVDLVLNAAPGAIAGWLIGLDGVGILALAGVTWISSSGVIARLLSDLRRLGNRETPAVLSILVLEDFAMAAYLPLLAVLATGGTFLQALLGMAIAVSALGFAFVVSYRWGHHVGRLVVHPDNEQLLLRILGLTLIVAALAEFIHASAAVGAFLVGLTLTGEAAERARTVLTPLRDLFAAIFFLAIGVSVDPAALIPMLPVATALAVATAATKVLTGQFAARRDGVGRPGQLRAGTALIARGEFSLVIIGLVGASVEALEAVATPYVLILAMVGPVLARFTGGRAPARRRPG</sequence>
<gene>
    <name evidence="9" type="ordered locus">Mjls_2892</name>
</gene>
<feature type="transmembrane region" description="Helical" evidence="7">
    <location>
        <begin position="178"/>
        <end position="198"/>
    </location>
</feature>
<evidence type="ECO:0000256" key="3">
    <source>
        <dbReference type="ARBA" id="ARBA00022448"/>
    </source>
</evidence>
<evidence type="ECO:0000256" key="5">
    <source>
        <dbReference type="ARBA" id="ARBA00022989"/>
    </source>
</evidence>
<keyword evidence="6 7" id="KW-0472">Membrane</keyword>
<dbReference type="InterPro" id="IPR038770">
    <property type="entry name" value="Na+/solute_symporter_sf"/>
</dbReference>
<dbReference type="GO" id="GO:0016020">
    <property type="term" value="C:membrane"/>
    <property type="evidence" value="ECO:0007669"/>
    <property type="project" value="UniProtKB-SubCell"/>
</dbReference>